<organism evidence="1 2">
    <name type="scientific">Heyndrickxia coagulans</name>
    <name type="common">Weizmannia coagulans</name>
    <dbReference type="NCBI Taxonomy" id="1398"/>
    <lineage>
        <taxon>Bacteria</taxon>
        <taxon>Bacillati</taxon>
        <taxon>Bacillota</taxon>
        <taxon>Bacilli</taxon>
        <taxon>Bacillales</taxon>
        <taxon>Bacillaceae</taxon>
        <taxon>Heyndrickxia</taxon>
    </lineage>
</organism>
<name>A0A133KT79_HEYCO</name>
<accession>A0A133KT79</accession>
<proteinExistence type="predicted"/>
<evidence type="ECO:0000313" key="1">
    <source>
        <dbReference type="EMBL" id="KWZ82794.1"/>
    </source>
</evidence>
<dbReference type="EMBL" id="LRPN01000048">
    <property type="protein sequence ID" value="KWZ82794.1"/>
    <property type="molecule type" value="Genomic_DNA"/>
</dbReference>
<sequence>MLTAMPMTSSHTVFGKMNAPLLMNRSKEIVGVFPDSYKHSCKI</sequence>
<comment type="caution">
    <text evidence="1">The sequence shown here is derived from an EMBL/GenBank/DDBJ whole genome shotgun (WGS) entry which is preliminary data.</text>
</comment>
<evidence type="ECO:0000313" key="2">
    <source>
        <dbReference type="Proteomes" id="UP000070376"/>
    </source>
</evidence>
<dbReference type="AlphaFoldDB" id="A0A133KT79"/>
<reference evidence="2" key="1">
    <citation type="submission" date="2016-01" db="EMBL/GenBank/DDBJ databases">
        <authorList>
            <person name="Mitreva M."/>
            <person name="Pepin K.H."/>
            <person name="Mihindukulasuriya K.A."/>
            <person name="Fulton R."/>
            <person name="Fronick C."/>
            <person name="O'Laughlin M."/>
            <person name="Miner T."/>
            <person name="Herter B."/>
            <person name="Rosa B.A."/>
            <person name="Cordes M."/>
            <person name="Tomlinson C."/>
            <person name="Wollam A."/>
            <person name="Palsikar V.B."/>
            <person name="Mardis E.R."/>
            <person name="Wilson R.K."/>
        </authorList>
    </citation>
    <scope>NUCLEOTIDE SEQUENCE [LARGE SCALE GENOMIC DNA]</scope>
    <source>
        <strain evidence="2">GED7749B</strain>
    </source>
</reference>
<protein>
    <submittedName>
        <fullName evidence="1">Uncharacterized protein</fullName>
    </submittedName>
</protein>
<gene>
    <name evidence="1" type="ORF">HMPREF3213_01554</name>
</gene>
<dbReference type="Proteomes" id="UP000070376">
    <property type="component" value="Unassembled WGS sequence"/>
</dbReference>